<feature type="transmembrane region" description="Helical" evidence="2">
    <location>
        <begin position="20"/>
        <end position="39"/>
    </location>
</feature>
<accession>A0ABD7YHM9</accession>
<evidence type="ECO:0000313" key="3">
    <source>
        <dbReference type="EMBL" id="WFN24080.1"/>
    </source>
</evidence>
<sequence length="402" mass="42259">MHSHPSDRRIASRSTLPRLIALILALGATGTSAWISIVAGIERGGTSAERAAWAAVALVVLLAAHLLPALTRGEPLLIKLPALALWGVCLVGTGYGHATFFLAAQQHAGAQRAGAVEPVQPGALPPVGSGRARDVVARDQARVTELLANARAEQCVSRCAPLRARREALAAQLAALGVEADMAHRREQVADRAEAVRQLVRARQDKARIDPVTSRVAQIFALSRDGVDLAIALLFGLLLECVACLGWLQGLPRRAATPVIESHDDKVTRDSSVMPSHIAVVSGHERAESPATVEVASHDAPALSSISAPAADDLPVPESLVTVIESEALALANAIAAGQVRLTVADIRRHVRCSQAKAAQLRRAVLAMLDPIPHRDSAPSSALRTTPSRPRLVHSASPSRAA</sequence>
<organism evidence="3 4">
    <name type="scientific">Burkholderia contaminans</name>
    <dbReference type="NCBI Taxonomy" id="488447"/>
    <lineage>
        <taxon>Bacteria</taxon>
        <taxon>Pseudomonadati</taxon>
        <taxon>Pseudomonadota</taxon>
        <taxon>Betaproteobacteria</taxon>
        <taxon>Burkholderiales</taxon>
        <taxon>Burkholderiaceae</taxon>
        <taxon>Burkholderia</taxon>
        <taxon>Burkholderia cepacia complex</taxon>
    </lineage>
</organism>
<dbReference type="Proteomes" id="UP001220209">
    <property type="component" value="Plasmid unnamed3"/>
</dbReference>
<reference evidence="3 4" key="1">
    <citation type="submission" date="2021-12" db="EMBL/GenBank/DDBJ databases">
        <title>Genomic and phenotypic characterization of three Burkholderia contaminans isolates recovered from different sources.</title>
        <authorList>
            <person name="Lopez De Volder A."/>
            <person name="Fan Y."/>
            <person name="Nunvar J."/>
            <person name="Herrera T."/>
            <person name="Timp W."/>
            <person name="Degrossi J."/>
        </authorList>
    </citation>
    <scope>NUCLEOTIDE SEQUENCE [LARGE SCALE GENOMIC DNA]</scope>
    <source>
        <strain evidence="3 4">LMG 23361</strain>
        <plasmid evidence="3 4">unnamed3</plasmid>
    </source>
</reference>
<keyword evidence="3" id="KW-0614">Plasmid</keyword>
<evidence type="ECO:0000256" key="1">
    <source>
        <dbReference type="SAM" id="MobiDB-lite"/>
    </source>
</evidence>
<geneLocation type="plasmid" evidence="3 4">
    <name>unnamed3</name>
</geneLocation>
<feature type="region of interest" description="Disordered" evidence="1">
    <location>
        <begin position="375"/>
        <end position="402"/>
    </location>
</feature>
<dbReference type="AlphaFoldDB" id="A0ABD7YHM9"/>
<protein>
    <recommendedName>
        <fullName evidence="5">Twin-arginine translocation pathway signal protein</fullName>
    </recommendedName>
</protein>
<evidence type="ECO:0008006" key="5">
    <source>
        <dbReference type="Google" id="ProtNLM"/>
    </source>
</evidence>
<keyword evidence="2" id="KW-1133">Transmembrane helix</keyword>
<feature type="transmembrane region" description="Helical" evidence="2">
    <location>
        <begin position="51"/>
        <end position="71"/>
    </location>
</feature>
<proteinExistence type="predicted"/>
<name>A0ABD7YHM9_9BURK</name>
<evidence type="ECO:0000256" key="2">
    <source>
        <dbReference type="SAM" id="Phobius"/>
    </source>
</evidence>
<dbReference type="RefSeq" id="WP_070162840.1">
    <property type="nucleotide sequence ID" value="NZ_CABVQO010000033.1"/>
</dbReference>
<keyword evidence="2" id="KW-0812">Transmembrane</keyword>
<gene>
    <name evidence="3" type="ORF">LXE91_42605</name>
</gene>
<keyword evidence="2" id="KW-0472">Membrane</keyword>
<feature type="compositionally biased region" description="Polar residues" evidence="1">
    <location>
        <begin position="378"/>
        <end position="388"/>
    </location>
</feature>
<dbReference type="EMBL" id="CP090645">
    <property type="protein sequence ID" value="WFN24080.1"/>
    <property type="molecule type" value="Genomic_DNA"/>
</dbReference>
<feature type="transmembrane region" description="Helical" evidence="2">
    <location>
        <begin position="83"/>
        <end position="104"/>
    </location>
</feature>
<evidence type="ECO:0000313" key="4">
    <source>
        <dbReference type="Proteomes" id="UP001220209"/>
    </source>
</evidence>